<evidence type="ECO:0000313" key="1">
    <source>
        <dbReference type="EMBL" id="AGS52398.1"/>
    </source>
</evidence>
<organism evidence="1">
    <name type="scientific">uncultured bacterium contig00085</name>
    <dbReference type="NCBI Taxonomy" id="1181558"/>
    <lineage>
        <taxon>Bacteria</taxon>
        <taxon>environmental samples</taxon>
    </lineage>
</organism>
<accession>A0A806JZ67</accession>
<sequence length="70" mass="8028">MQEFEPLDPDNIPGIDYYLEAFKEPDNGYPKCSNHSHKLTTQGFVAAANAWAEPFSMALKKSKEFDRAYR</sequence>
<dbReference type="EMBL" id="JQ844192">
    <property type="protein sequence ID" value="AGS52398.1"/>
    <property type="molecule type" value="Genomic_DNA"/>
</dbReference>
<protein>
    <submittedName>
        <fullName evidence="1">Uncharacterized protein</fullName>
    </submittedName>
</protein>
<dbReference type="AlphaFoldDB" id="A0A806JZ67"/>
<proteinExistence type="predicted"/>
<name>A0A806JZ67_9BACT</name>
<reference evidence="1" key="1">
    <citation type="submission" date="2012-03" db="EMBL/GenBank/DDBJ databases">
        <title>Functional metagenomics reveals considerable lignocellulase gene clusters in the gut microbiome of a wood-feeding higher termite.</title>
        <authorList>
            <person name="Liu N."/>
        </authorList>
    </citation>
    <scope>NUCLEOTIDE SEQUENCE</scope>
</reference>